<protein>
    <submittedName>
        <fullName evidence="1">Uncharacterized protein</fullName>
    </submittedName>
</protein>
<sequence length="41" mass="4702">MSLETKVIKSRLGLLGLAEELGNVSRACKYLGYSRDTFYRY</sequence>
<gene>
    <name evidence="1" type="ORF">EZS27_028309</name>
</gene>
<evidence type="ECO:0000313" key="1">
    <source>
        <dbReference type="EMBL" id="KAA6322113.1"/>
    </source>
</evidence>
<comment type="caution">
    <text evidence="1">The sequence shown here is derived from an EMBL/GenBank/DDBJ whole genome shotgun (WGS) entry which is preliminary data.</text>
</comment>
<feature type="non-terminal residue" evidence="1">
    <location>
        <position position="41"/>
    </location>
</feature>
<dbReference type="EMBL" id="SNRY01003125">
    <property type="protein sequence ID" value="KAA6322113.1"/>
    <property type="molecule type" value="Genomic_DNA"/>
</dbReference>
<accession>A0A5J4QNA6</accession>
<organism evidence="1">
    <name type="scientific">termite gut metagenome</name>
    <dbReference type="NCBI Taxonomy" id="433724"/>
    <lineage>
        <taxon>unclassified sequences</taxon>
        <taxon>metagenomes</taxon>
        <taxon>organismal metagenomes</taxon>
    </lineage>
</organism>
<name>A0A5J4QNA6_9ZZZZ</name>
<dbReference type="AlphaFoldDB" id="A0A5J4QNA6"/>
<dbReference type="Pfam" id="PF13551">
    <property type="entry name" value="HTH_29"/>
    <property type="match status" value="1"/>
</dbReference>
<proteinExistence type="predicted"/>
<reference evidence="1" key="1">
    <citation type="submission" date="2019-03" db="EMBL/GenBank/DDBJ databases">
        <title>Single cell metagenomics reveals metabolic interactions within the superorganism composed of flagellate Streblomastix strix and complex community of Bacteroidetes bacteria on its surface.</title>
        <authorList>
            <person name="Treitli S.C."/>
            <person name="Kolisko M."/>
            <person name="Husnik F."/>
            <person name="Keeling P."/>
            <person name="Hampl V."/>
        </authorList>
    </citation>
    <scope>NUCLEOTIDE SEQUENCE</scope>
    <source>
        <strain evidence="1">STM</strain>
    </source>
</reference>